<organism evidence="2 3">
    <name type="scientific">Albula glossodonta</name>
    <name type="common">roundjaw bonefish</name>
    <dbReference type="NCBI Taxonomy" id="121402"/>
    <lineage>
        <taxon>Eukaryota</taxon>
        <taxon>Metazoa</taxon>
        <taxon>Chordata</taxon>
        <taxon>Craniata</taxon>
        <taxon>Vertebrata</taxon>
        <taxon>Euteleostomi</taxon>
        <taxon>Actinopterygii</taxon>
        <taxon>Neopterygii</taxon>
        <taxon>Teleostei</taxon>
        <taxon>Albuliformes</taxon>
        <taxon>Albulidae</taxon>
        <taxon>Albula</taxon>
    </lineage>
</organism>
<reference evidence="2" key="1">
    <citation type="thesis" date="2021" institute="BYU ScholarsArchive" country="Provo, UT, USA">
        <title>Applications of and Algorithms for Genome Assembly and Genomic Analyses with an Emphasis on Marine Teleosts.</title>
        <authorList>
            <person name="Pickett B.D."/>
        </authorList>
    </citation>
    <scope>NUCLEOTIDE SEQUENCE</scope>
    <source>
        <strain evidence="2">HI-2016</strain>
    </source>
</reference>
<protein>
    <submittedName>
        <fullName evidence="2">Uncharacterized protein</fullName>
    </submittedName>
</protein>
<gene>
    <name evidence="2" type="ORF">JZ751_023915</name>
</gene>
<evidence type="ECO:0000256" key="1">
    <source>
        <dbReference type="SAM" id="MobiDB-lite"/>
    </source>
</evidence>
<keyword evidence="3" id="KW-1185">Reference proteome</keyword>
<dbReference type="EMBL" id="JAFBMS010000056">
    <property type="protein sequence ID" value="KAG9339220.1"/>
    <property type="molecule type" value="Genomic_DNA"/>
</dbReference>
<dbReference type="AlphaFoldDB" id="A0A8T2NIW9"/>
<proteinExistence type="predicted"/>
<accession>A0A8T2NIW9</accession>
<sequence>MSLRTAEQHLPASEETQSHVDIAGRMNPTQRVFDVLTGEPAHLPSGGDGRMFRREATVPISPKLSHVAGRNRECLTLMNLHRGGCR</sequence>
<evidence type="ECO:0000313" key="3">
    <source>
        <dbReference type="Proteomes" id="UP000824540"/>
    </source>
</evidence>
<name>A0A8T2NIW9_9TELE</name>
<comment type="caution">
    <text evidence="2">The sequence shown here is derived from an EMBL/GenBank/DDBJ whole genome shotgun (WGS) entry which is preliminary data.</text>
</comment>
<dbReference type="Proteomes" id="UP000824540">
    <property type="component" value="Unassembled WGS sequence"/>
</dbReference>
<evidence type="ECO:0000313" key="2">
    <source>
        <dbReference type="EMBL" id="KAG9339220.1"/>
    </source>
</evidence>
<feature type="region of interest" description="Disordered" evidence="1">
    <location>
        <begin position="1"/>
        <end position="25"/>
    </location>
</feature>